<accession>V5DH32</accession>
<evidence type="ECO:0000313" key="1">
    <source>
        <dbReference type="EMBL" id="ESS66726.1"/>
    </source>
</evidence>
<dbReference type="PANTHER" id="PTHR39332">
    <property type="entry name" value="BLL4707 PROTEIN"/>
    <property type="match status" value="1"/>
</dbReference>
<proteinExistence type="predicted"/>
<dbReference type="Gene3D" id="3.30.530.20">
    <property type="match status" value="1"/>
</dbReference>
<dbReference type="RefSeq" id="WP_023496552.1">
    <property type="nucleotide sequence ID" value="NZ_AYLO01000162.1"/>
</dbReference>
<dbReference type="PANTHER" id="PTHR39332:SF7">
    <property type="entry name" value="SRPBCC FAMILY PROTEIN"/>
    <property type="match status" value="1"/>
</dbReference>
<dbReference type="InterPro" id="IPR019587">
    <property type="entry name" value="Polyketide_cyclase/dehydratase"/>
</dbReference>
<protein>
    <submittedName>
        <fullName evidence="1">Polyketide cyclase/dehydrase</fullName>
    </submittedName>
</protein>
<dbReference type="OrthoDB" id="1364128at2"/>
<dbReference type="Proteomes" id="UP000017842">
    <property type="component" value="Unassembled WGS sequence"/>
</dbReference>
<dbReference type="EMBL" id="AYLO01000162">
    <property type="protein sequence ID" value="ESS66726.1"/>
    <property type="molecule type" value="Genomic_DNA"/>
</dbReference>
<sequence length="143" mass="16238">MPHCYQSIVVEAPPHIVWEIIKDFHDFSWASNVIETCEPIGDNSGTEVGAKRILNGAFHETLLECNEEEHRIRYSIDDGPSPVSPKEVKNYIGQILLKPITLNDATFVEWSSTWTSKSDEARDFCHLIYVILLKALANKVKNI</sequence>
<dbReference type="CDD" id="cd07821">
    <property type="entry name" value="PYR_PYL_RCAR_like"/>
    <property type="match status" value="1"/>
</dbReference>
<dbReference type="STRING" id="1116472.MGMO_177c00170"/>
<comment type="caution">
    <text evidence="1">The sequence shown here is derived from an EMBL/GenBank/DDBJ whole genome shotgun (WGS) entry which is preliminary data.</text>
</comment>
<reference evidence="1 2" key="1">
    <citation type="journal article" date="2013" name="Genome Announc.">
        <title>Draft Genome Sequence of the Methanotrophic Gammaproteobacterium Methyloglobulus morosus DSM 22980 Strain KoM1.</title>
        <authorList>
            <person name="Poehlein A."/>
            <person name="Deutzmann J.S."/>
            <person name="Daniel R."/>
            <person name="Simeonova D.D."/>
        </authorList>
    </citation>
    <scope>NUCLEOTIDE SEQUENCE [LARGE SCALE GENOMIC DNA]</scope>
    <source>
        <strain evidence="1 2">KoM1</strain>
    </source>
</reference>
<evidence type="ECO:0000313" key="2">
    <source>
        <dbReference type="Proteomes" id="UP000017842"/>
    </source>
</evidence>
<name>V5DH32_9GAMM</name>
<dbReference type="SUPFAM" id="SSF55961">
    <property type="entry name" value="Bet v1-like"/>
    <property type="match status" value="1"/>
</dbReference>
<dbReference type="Pfam" id="PF10604">
    <property type="entry name" value="Polyketide_cyc2"/>
    <property type="match status" value="1"/>
</dbReference>
<gene>
    <name evidence="1" type="ORF">MGMO_177c00170</name>
</gene>
<organism evidence="1 2">
    <name type="scientific">Methyloglobulus morosus KoM1</name>
    <dbReference type="NCBI Taxonomy" id="1116472"/>
    <lineage>
        <taxon>Bacteria</taxon>
        <taxon>Pseudomonadati</taxon>
        <taxon>Pseudomonadota</taxon>
        <taxon>Gammaproteobacteria</taxon>
        <taxon>Methylococcales</taxon>
        <taxon>Methylococcaceae</taxon>
        <taxon>Methyloglobulus</taxon>
    </lineage>
</organism>
<dbReference type="AlphaFoldDB" id="V5DH32"/>
<dbReference type="InterPro" id="IPR023393">
    <property type="entry name" value="START-like_dom_sf"/>
</dbReference>
<keyword evidence="2" id="KW-1185">Reference proteome</keyword>
<dbReference type="eggNOG" id="COG2867">
    <property type="taxonomic scope" value="Bacteria"/>
</dbReference>